<accession>A0ABR8RXW8</accession>
<name>A0ABR8RXW8_9MICO</name>
<keyword evidence="2" id="KW-1185">Reference proteome</keyword>
<dbReference type="RefSeq" id="WP_191717106.1">
    <property type="nucleotide sequence ID" value="NZ_JACSQP010000001.1"/>
</dbReference>
<dbReference type="Proteomes" id="UP000648352">
    <property type="component" value="Unassembled WGS sequence"/>
</dbReference>
<evidence type="ECO:0000313" key="2">
    <source>
        <dbReference type="Proteomes" id="UP000648352"/>
    </source>
</evidence>
<comment type="caution">
    <text evidence="1">The sequence shown here is derived from an EMBL/GenBank/DDBJ whole genome shotgun (WGS) entry which is preliminary data.</text>
</comment>
<dbReference type="EMBL" id="JACSQP010000001">
    <property type="protein sequence ID" value="MBD7956073.1"/>
    <property type="molecule type" value="Genomic_DNA"/>
</dbReference>
<sequence length="208" mass="22281">MRIDALDYAHRVKVTNAPAPFAGLVLDAAFRPGDGPGGFVRYRIDDRTRYALVRTTAGGFRSGRWWAAADLYDVDGSATASPPPVDQAPDARFTPRAEVDLTDDVAASPARAPETMDGTRCTARVDGSPDVSLVRVVDRDDHSLIVVESGALGVGTVLKAPGGLGSMLTGAATATVEIDVPQREPVKWWRPRTSPAPLVRRRLHLTRA</sequence>
<reference evidence="1 2" key="1">
    <citation type="submission" date="2020-08" db="EMBL/GenBank/DDBJ databases">
        <title>A Genomic Blueprint of the Chicken Gut Microbiome.</title>
        <authorList>
            <person name="Gilroy R."/>
            <person name="Ravi A."/>
            <person name="Getino M."/>
            <person name="Pursley I."/>
            <person name="Horton D.L."/>
            <person name="Alikhan N.-F."/>
            <person name="Baker D."/>
            <person name="Gharbi K."/>
            <person name="Hall N."/>
            <person name="Watson M."/>
            <person name="Adriaenssens E.M."/>
            <person name="Foster-Nyarko E."/>
            <person name="Jarju S."/>
            <person name="Secka A."/>
            <person name="Antonio M."/>
            <person name="Oren A."/>
            <person name="Chaudhuri R."/>
            <person name="La Ragione R.M."/>
            <person name="Hildebrand F."/>
            <person name="Pallen M.J."/>
        </authorList>
    </citation>
    <scope>NUCLEOTIDE SEQUENCE [LARGE SCALE GENOMIC DNA]</scope>
    <source>
        <strain evidence="1 2">Sa4CUA7</strain>
    </source>
</reference>
<gene>
    <name evidence="1" type="ORF">H9651_00275</name>
</gene>
<organism evidence="1 2">
    <name type="scientific">Microbacterium pullorum</name>
    <dbReference type="NCBI Taxonomy" id="2762236"/>
    <lineage>
        <taxon>Bacteria</taxon>
        <taxon>Bacillati</taxon>
        <taxon>Actinomycetota</taxon>
        <taxon>Actinomycetes</taxon>
        <taxon>Micrococcales</taxon>
        <taxon>Microbacteriaceae</taxon>
        <taxon>Microbacterium</taxon>
    </lineage>
</organism>
<proteinExistence type="predicted"/>
<protein>
    <submittedName>
        <fullName evidence="1">Uncharacterized protein</fullName>
    </submittedName>
</protein>
<evidence type="ECO:0000313" key="1">
    <source>
        <dbReference type="EMBL" id="MBD7956073.1"/>
    </source>
</evidence>